<evidence type="ECO:0000313" key="3">
    <source>
        <dbReference type="Proteomes" id="UP001500213"/>
    </source>
</evidence>
<dbReference type="RefSeq" id="WP_344777423.1">
    <property type="nucleotide sequence ID" value="NZ_BAABBX010000016.1"/>
</dbReference>
<evidence type="ECO:0000259" key="1">
    <source>
        <dbReference type="SMART" id="SM00460"/>
    </source>
</evidence>
<dbReference type="Gene3D" id="2.60.40.2250">
    <property type="match status" value="1"/>
</dbReference>
<feature type="domain" description="Transglutaminase-like" evidence="1">
    <location>
        <begin position="149"/>
        <end position="209"/>
    </location>
</feature>
<dbReference type="PANTHER" id="PTHR33490">
    <property type="entry name" value="BLR5614 PROTEIN-RELATED"/>
    <property type="match status" value="1"/>
</dbReference>
<sequence length="264" mass="28057">MRREVSAVLKLEADGPAQLALAVAVAMNYRPEHETFTVTQDGRGVSWRVIQDLHGTRLHVAEISSGRAEVAYSAAIGDGADDVEGDEADEFRYLRPSRYCESDALTPTAVAEFGGLAGAQLLSAVSSWVGVQLSYVPGSSSPTDGARRTLLSRTGVCRDYAHLVVALLRALNVPARVVSVYAPGLKPMDFHAVAEAKIYGSWRVVDATTLAPRRSLVRIATGRDAADTAFLSTRGGAVRLLDLNVGAVADVLPNDDVRDLIGIG</sequence>
<dbReference type="EMBL" id="BAABBX010000016">
    <property type="protein sequence ID" value="GAA4192600.1"/>
    <property type="molecule type" value="Genomic_DNA"/>
</dbReference>
<dbReference type="Pfam" id="PF01841">
    <property type="entry name" value="Transglut_core"/>
    <property type="match status" value="1"/>
</dbReference>
<protein>
    <submittedName>
        <fullName evidence="2">Transglutaminase family protein</fullName>
    </submittedName>
</protein>
<dbReference type="InterPro" id="IPR002931">
    <property type="entry name" value="Transglutaminase-like"/>
</dbReference>
<dbReference type="PANTHER" id="PTHR33490:SF12">
    <property type="entry name" value="BLL5557 PROTEIN"/>
    <property type="match status" value="1"/>
</dbReference>
<reference evidence="3" key="1">
    <citation type="journal article" date="2019" name="Int. J. Syst. Evol. Microbiol.">
        <title>The Global Catalogue of Microorganisms (GCM) 10K type strain sequencing project: providing services to taxonomists for standard genome sequencing and annotation.</title>
        <authorList>
            <consortium name="The Broad Institute Genomics Platform"/>
            <consortium name="The Broad Institute Genome Sequencing Center for Infectious Disease"/>
            <person name="Wu L."/>
            <person name="Ma J."/>
        </authorList>
    </citation>
    <scope>NUCLEOTIDE SEQUENCE [LARGE SCALE GENOMIC DNA]</scope>
    <source>
        <strain evidence="3">JCM 17593</strain>
    </source>
</reference>
<dbReference type="Proteomes" id="UP001500213">
    <property type="component" value="Unassembled WGS sequence"/>
</dbReference>
<dbReference type="SUPFAM" id="SSF54001">
    <property type="entry name" value="Cysteine proteinases"/>
    <property type="match status" value="1"/>
</dbReference>
<name>A0ABP8AX04_9MICO</name>
<organism evidence="2 3">
    <name type="scientific">Gryllotalpicola kribbensis</name>
    <dbReference type="NCBI Taxonomy" id="993084"/>
    <lineage>
        <taxon>Bacteria</taxon>
        <taxon>Bacillati</taxon>
        <taxon>Actinomycetota</taxon>
        <taxon>Actinomycetes</taxon>
        <taxon>Micrococcales</taxon>
        <taxon>Microbacteriaceae</taxon>
        <taxon>Gryllotalpicola</taxon>
    </lineage>
</organism>
<keyword evidence="3" id="KW-1185">Reference proteome</keyword>
<comment type="caution">
    <text evidence="2">The sequence shown here is derived from an EMBL/GenBank/DDBJ whole genome shotgun (WGS) entry which is preliminary data.</text>
</comment>
<dbReference type="InterPro" id="IPR038765">
    <property type="entry name" value="Papain-like_cys_pep_sf"/>
</dbReference>
<dbReference type="Gene3D" id="3.10.620.30">
    <property type="match status" value="1"/>
</dbReference>
<gene>
    <name evidence="2" type="ORF">GCM10022288_25070</name>
</gene>
<evidence type="ECO:0000313" key="2">
    <source>
        <dbReference type="EMBL" id="GAA4192600.1"/>
    </source>
</evidence>
<proteinExistence type="predicted"/>
<dbReference type="SMART" id="SM00460">
    <property type="entry name" value="TGc"/>
    <property type="match status" value="1"/>
</dbReference>
<accession>A0ABP8AX04</accession>